<keyword evidence="2" id="KW-0810">Translation regulation</keyword>
<evidence type="ECO:0000313" key="3">
    <source>
        <dbReference type="EMBL" id="KRL62365.1"/>
    </source>
</evidence>
<sequence length="115" mass="13025">MNSEKLLDITLDAISDRHGEATEAYDMRGVSILADFYVATSASSNRQLHALVNSILDKVRENDYHDYRVEGTRDSNWLLVDLGDVVVNIFTEDARDFYGLETLWSAGKKLDLPEE</sequence>
<comment type="caution">
    <text evidence="3">The sequence shown here is derived from an EMBL/GenBank/DDBJ whole genome shotgun (WGS) entry which is preliminary data.</text>
</comment>
<comment type="function">
    <text evidence="2">Functions as a ribosomal silencing factor. Interacts with ribosomal protein uL14 (rplN), blocking formation of intersubunit bridge B8. Prevents association of the 30S and 50S ribosomal subunits and the formation of functional ribosomes, thus repressing translation.</text>
</comment>
<dbReference type="eggNOG" id="COG0799">
    <property type="taxonomic scope" value="Bacteria"/>
</dbReference>
<organism evidence="3 4">
    <name type="scientific">Lactobacillus psittaci DSM 15354</name>
    <dbReference type="NCBI Taxonomy" id="1122152"/>
    <lineage>
        <taxon>Bacteria</taxon>
        <taxon>Bacillati</taxon>
        <taxon>Bacillota</taxon>
        <taxon>Bacilli</taxon>
        <taxon>Lactobacillales</taxon>
        <taxon>Lactobacillaceae</taxon>
        <taxon>Lactobacillus</taxon>
    </lineage>
</organism>
<dbReference type="NCBIfam" id="TIGR00090">
    <property type="entry name" value="rsfS_iojap_ybeB"/>
    <property type="match status" value="1"/>
</dbReference>
<comment type="subunit">
    <text evidence="2">Interacts with ribosomal protein uL14 (rplN).</text>
</comment>
<dbReference type="PATRIC" id="fig|1122152.4.peg.314"/>
<name>A0A0R1RZI6_9LACO</name>
<dbReference type="RefSeq" id="WP_027825361.1">
    <property type="nucleotide sequence ID" value="NZ_AZFB01000010.1"/>
</dbReference>
<gene>
    <name evidence="2" type="primary">rsfS</name>
    <name evidence="3" type="ORF">FC23_GL000309</name>
</gene>
<evidence type="ECO:0000256" key="1">
    <source>
        <dbReference type="ARBA" id="ARBA00010574"/>
    </source>
</evidence>
<keyword evidence="2" id="KW-0963">Cytoplasm</keyword>
<accession>A0A0R1RZI6</accession>
<evidence type="ECO:0000313" key="4">
    <source>
        <dbReference type="Proteomes" id="UP000051931"/>
    </source>
</evidence>
<dbReference type="Proteomes" id="UP000051931">
    <property type="component" value="Unassembled WGS sequence"/>
</dbReference>
<evidence type="ECO:0000256" key="2">
    <source>
        <dbReference type="HAMAP-Rule" id="MF_01477"/>
    </source>
</evidence>
<dbReference type="SUPFAM" id="SSF81301">
    <property type="entry name" value="Nucleotidyltransferase"/>
    <property type="match status" value="1"/>
</dbReference>
<dbReference type="HAMAP" id="MF_01477">
    <property type="entry name" value="Iojap_RsfS"/>
    <property type="match status" value="1"/>
</dbReference>
<dbReference type="OrthoDB" id="9793681at2"/>
<reference evidence="3 4" key="1">
    <citation type="journal article" date="2015" name="Genome Announc.">
        <title>Expanding the biotechnology potential of lactobacilli through comparative genomics of 213 strains and associated genera.</title>
        <authorList>
            <person name="Sun Z."/>
            <person name="Harris H.M."/>
            <person name="McCann A."/>
            <person name="Guo C."/>
            <person name="Argimon S."/>
            <person name="Zhang W."/>
            <person name="Yang X."/>
            <person name="Jeffery I.B."/>
            <person name="Cooney J.C."/>
            <person name="Kagawa T.F."/>
            <person name="Liu W."/>
            <person name="Song Y."/>
            <person name="Salvetti E."/>
            <person name="Wrobel A."/>
            <person name="Rasinkangas P."/>
            <person name="Parkhill J."/>
            <person name="Rea M.C."/>
            <person name="O'Sullivan O."/>
            <person name="Ritari J."/>
            <person name="Douillard F.P."/>
            <person name="Paul Ross R."/>
            <person name="Yang R."/>
            <person name="Briner A.E."/>
            <person name="Felis G.E."/>
            <person name="de Vos W.M."/>
            <person name="Barrangou R."/>
            <person name="Klaenhammer T.R."/>
            <person name="Caufield P.W."/>
            <person name="Cui Y."/>
            <person name="Zhang H."/>
            <person name="O'Toole P.W."/>
        </authorList>
    </citation>
    <scope>NUCLEOTIDE SEQUENCE [LARGE SCALE GENOMIC DNA]</scope>
    <source>
        <strain evidence="3 4">DSM 15354</strain>
    </source>
</reference>
<dbReference type="PANTHER" id="PTHR21043">
    <property type="entry name" value="IOJAP SUPERFAMILY ORTHOLOG"/>
    <property type="match status" value="1"/>
</dbReference>
<dbReference type="GO" id="GO:0043023">
    <property type="term" value="F:ribosomal large subunit binding"/>
    <property type="evidence" value="ECO:0007669"/>
    <property type="project" value="TreeGrafter"/>
</dbReference>
<dbReference type="STRING" id="1122152.GCA_000425905_00051"/>
<dbReference type="InterPro" id="IPR043519">
    <property type="entry name" value="NT_sf"/>
</dbReference>
<dbReference type="Gene3D" id="3.30.460.10">
    <property type="entry name" value="Beta Polymerase, domain 2"/>
    <property type="match status" value="1"/>
</dbReference>
<dbReference type="PANTHER" id="PTHR21043:SF0">
    <property type="entry name" value="MITOCHONDRIAL ASSEMBLY OF RIBOSOMAL LARGE SUBUNIT PROTEIN 1"/>
    <property type="match status" value="1"/>
</dbReference>
<proteinExistence type="inferred from homology"/>
<keyword evidence="2" id="KW-0678">Repressor</keyword>
<dbReference type="GO" id="GO:0042256">
    <property type="term" value="P:cytosolic ribosome assembly"/>
    <property type="evidence" value="ECO:0007669"/>
    <property type="project" value="UniProtKB-UniRule"/>
</dbReference>
<dbReference type="GO" id="GO:0090071">
    <property type="term" value="P:negative regulation of ribosome biogenesis"/>
    <property type="evidence" value="ECO:0007669"/>
    <property type="project" value="UniProtKB-UniRule"/>
</dbReference>
<dbReference type="GO" id="GO:0005737">
    <property type="term" value="C:cytoplasm"/>
    <property type="evidence" value="ECO:0007669"/>
    <property type="project" value="UniProtKB-SubCell"/>
</dbReference>
<comment type="subcellular location">
    <subcellularLocation>
        <location evidence="2">Cytoplasm</location>
    </subcellularLocation>
</comment>
<comment type="similarity">
    <text evidence="1 2">Belongs to the Iojap/RsfS family.</text>
</comment>
<protein>
    <recommendedName>
        <fullName evidence="2">Ribosomal silencing factor RsfS</fullName>
    </recommendedName>
</protein>
<dbReference type="GO" id="GO:0017148">
    <property type="term" value="P:negative regulation of translation"/>
    <property type="evidence" value="ECO:0007669"/>
    <property type="project" value="UniProtKB-UniRule"/>
</dbReference>
<keyword evidence="4" id="KW-1185">Reference proteome</keyword>
<dbReference type="EMBL" id="AZFB01000010">
    <property type="protein sequence ID" value="KRL62365.1"/>
    <property type="molecule type" value="Genomic_DNA"/>
</dbReference>
<dbReference type="AlphaFoldDB" id="A0A0R1RZI6"/>
<dbReference type="Pfam" id="PF02410">
    <property type="entry name" value="RsfS"/>
    <property type="match status" value="1"/>
</dbReference>
<dbReference type="InterPro" id="IPR004394">
    <property type="entry name" value="Iojap/RsfS/C7orf30"/>
</dbReference>